<evidence type="ECO:0008006" key="5">
    <source>
        <dbReference type="Google" id="ProtNLM"/>
    </source>
</evidence>
<evidence type="ECO:0000256" key="1">
    <source>
        <dbReference type="SAM" id="Phobius"/>
    </source>
</evidence>
<dbReference type="GeneID" id="54453215"/>
<evidence type="ECO:0000313" key="4">
    <source>
        <dbReference type="RefSeq" id="XP_033572982.1"/>
    </source>
</evidence>
<evidence type="ECO:0000313" key="3">
    <source>
        <dbReference type="Proteomes" id="UP000504636"/>
    </source>
</evidence>
<dbReference type="OrthoDB" id="2130629at2759"/>
<reference evidence="4" key="3">
    <citation type="submission" date="2025-04" db="UniProtKB">
        <authorList>
            <consortium name="RefSeq"/>
        </authorList>
    </citation>
    <scope>IDENTIFICATION</scope>
    <source>
        <strain evidence="4">CBS 304.34</strain>
    </source>
</reference>
<keyword evidence="1" id="KW-0472">Membrane</keyword>
<reference evidence="2 4" key="1">
    <citation type="journal article" date="2020" name="Stud. Mycol.">
        <title>101 Dothideomycetes genomes: a test case for predicting lifestyles and emergence of pathogens.</title>
        <authorList>
            <person name="Haridas S."/>
            <person name="Albert R."/>
            <person name="Binder M."/>
            <person name="Bloem J."/>
            <person name="Labutti K."/>
            <person name="Salamov A."/>
            <person name="Andreopoulos B."/>
            <person name="Baker S."/>
            <person name="Barry K."/>
            <person name="Bills G."/>
            <person name="Bluhm B."/>
            <person name="Cannon C."/>
            <person name="Castanera R."/>
            <person name="Culley D."/>
            <person name="Daum C."/>
            <person name="Ezra D."/>
            <person name="Gonzalez J."/>
            <person name="Henrissat B."/>
            <person name="Kuo A."/>
            <person name="Liang C."/>
            <person name="Lipzen A."/>
            <person name="Lutzoni F."/>
            <person name="Magnuson J."/>
            <person name="Mondo S."/>
            <person name="Nolan M."/>
            <person name="Ohm R."/>
            <person name="Pangilinan J."/>
            <person name="Park H.-J."/>
            <person name="Ramirez L."/>
            <person name="Alfaro M."/>
            <person name="Sun H."/>
            <person name="Tritt A."/>
            <person name="Yoshinaga Y."/>
            <person name="Zwiers L.-H."/>
            <person name="Turgeon B."/>
            <person name="Goodwin S."/>
            <person name="Spatafora J."/>
            <person name="Crous P."/>
            <person name="Grigoriev I."/>
        </authorList>
    </citation>
    <scope>NUCLEOTIDE SEQUENCE</scope>
    <source>
        <strain evidence="2 4">CBS 304.34</strain>
    </source>
</reference>
<dbReference type="SUPFAM" id="SSF103473">
    <property type="entry name" value="MFS general substrate transporter"/>
    <property type="match status" value="1"/>
</dbReference>
<feature type="transmembrane region" description="Helical" evidence="1">
    <location>
        <begin position="158"/>
        <end position="178"/>
    </location>
</feature>
<sequence length="199" mass="22367">MRAALIRPVDRPNGPNNNTPVYGGPLLHIHHRLRAEHQPSNADRISFHCKLLWGSAYGNRRWCSLRFVCIWKAEEINALATDEKTTFLKTVRSNWNAHHASRTLKRSVTILVVITRHLPALVILILIGIFNGLVNMILSTLGSVFQFQYHFPPATAGLSYLGLRIGGMVGLAVTPHLSDSSVNFDRIRTGRSAHNMRFQ</sequence>
<dbReference type="RefSeq" id="XP_033572982.1">
    <property type="nucleotide sequence ID" value="XM_033712322.1"/>
</dbReference>
<dbReference type="EMBL" id="MU003708">
    <property type="protein sequence ID" value="KAF2806018.1"/>
    <property type="molecule type" value="Genomic_DNA"/>
</dbReference>
<organism evidence="2">
    <name type="scientific">Mytilinidion resinicola</name>
    <dbReference type="NCBI Taxonomy" id="574789"/>
    <lineage>
        <taxon>Eukaryota</taxon>
        <taxon>Fungi</taxon>
        <taxon>Dikarya</taxon>
        <taxon>Ascomycota</taxon>
        <taxon>Pezizomycotina</taxon>
        <taxon>Dothideomycetes</taxon>
        <taxon>Pleosporomycetidae</taxon>
        <taxon>Mytilinidiales</taxon>
        <taxon>Mytilinidiaceae</taxon>
        <taxon>Mytilinidion</taxon>
    </lineage>
</organism>
<keyword evidence="1" id="KW-0812">Transmembrane</keyword>
<keyword evidence="1" id="KW-1133">Transmembrane helix</keyword>
<keyword evidence="3" id="KW-1185">Reference proteome</keyword>
<dbReference type="AlphaFoldDB" id="A0A6A6YBR5"/>
<evidence type="ECO:0000313" key="2">
    <source>
        <dbReference type="EMBL" id="KAF2806018.1"/>
    </source>
</evidence>
<proteinExistence type="predicted"/>
<protein>
    <recommendedName>
        <fullName evidence="5">MFS general substrate transporter</fullName>
    </recommendedName>
</protein>
<gene>
    <name evidence="2 4" type="ORF">BDZ99DRAFT_102399</name>
</gene>
<reference evidence="4" key="2">
    <citation type="submission" date="2020-04" db="EMBL/GenBank/DDBJ databases">
        <authorList>
            <consortium name="NCBI Genome Project"/>
        </authorList>
    </citation>
    <scope>NUCLEOTIDE SEQUENCE</scope>
    <source>
        <strain evidence="4">CBS 304.34</strain>
    </source>
</reference>
<dbReference type="InterPro" id="IPR036259">
    <property type="entry name" value="MFS_trans_sf"/>
</dbReference>
<feature type="transmembrane region" description="Helical" evidence="1">
    <location>
        <begin position="108"/>
        <end position="138"/>
    </location>
</feature>
<dbReference type="Proteomes" id="UP000504636">
    <property type="component" value="Unplaced"/>
</dbReference>
<name>A0A6A6YBR5_9PEZI</name>
<accession>A0A6A6YBR5</accession>